<evidence type="ECO:0000256" key="3">
    <source>
        <dbReference type="ARBA" id="ARBA00022692"/>
    </source>
</evidence>
<dbReference type="NCBIfam" id="NF007111">
    <property type="entry name" value="PRK09560.1"/>
    <property type="match status" value="1"/>
</dbReference>
<sequence length="387" mass="41711">MYQKIKYFFTLPTAGGIILMLSAIIGLILANSALSELYFSILNSYVAGLSVLHWINDALMAIFFLYVGLELKREFISGELATNAQRILPGLAAFAGLAVPALIYFTLNRADSVALQGWAIPTATDIAFALGIVALLGSRVPVSLKIFLTALAIIDDLAAILIIALFYSDSLQLSYLLAALLCLIILIFCNYRRITQPLVYIIVGAILWFVVLKSGIHATLAGVVLAMTIPLNGVKENKRGETPLIAWEHALSNWVSFLIIPLFGLANAGVSLKGFDFSMLTHPVVLGVTLGLFVGKQIGVFGMVFIGEKLGIFKRPSGATWLQVYGIALLCGIGFTMSLFISMLAFTSAELQDLSKIGVFLGSILSGVLGYLLLRFHKAPAEKLGSN</sequence>
<keyword evidence="5 7" id="KW-0472">Membrane</keyword>
<proteinExistence type="inferred from homology"/>
<keyword evidence="4 7" id="KW-1133">Transmembrane helix</keyword>
<keyword evidence="7" id="KW-0050">Antiport</keyword>
<keyword evidence="6 7" id="KW-0739">Sodium transport</keyword>
<keyword evidence="7" id="KW-0813">Transport</keyword>
<gene>
    <name evidence="7 8" type="primary">nhaA</name>
    <name evidence="8" type="ORF">DC077_02025</name>
    <name evidence="9" type="ORF">DC078_02775</name>
</gene>
<evidence type="ECO:0000256" key="5">
    <source>
        <dbReference type="ARBA" id="ARBA00023136"/>
    </source>
</evidence>
<evidence type="ECO:0000313" key="9">
    <source>
        <dbReference type="EMBL" id="PWD93768.1"/>
    </source>
</evidence>
<dbReference type="AlphaFoldDB" id="A0A2U2ATS6"/>
<evidence type="ECO:0000256" key="2">
    <source>
        <dbReference type="ARBA" id="ARBA00022475"/>
    </source>
</evidence>
<feature type="transmembrane region" description="Helical" evidence="7">
    <location>
        <begin position="7"/>
        <end position="30"/>
    </location>
</feature>
<dbReference type="Pfam" id="PF06965">
    <property type="entry name" value="Na_H_antiport_1"/>
    <property type="match status" value="1"/>
</dbReference>
<dbReference type="PANTHER" id="PTHR30341">
    <property type="entry name" value="SODIUM ION/PROTON ANTIPORTER NHAA-RELATED"/>
    <property type="match status" value="1"/>
</dbReference>
<dbReference type="EMBL" id="QEWW01000001">
    <property type="protein sequence ID" value="PWD88075.1"/>
    <property type="molecule type" value="Genomic_DNA"/>
</dbReference>
<comment type="similarity">
    <text evidence="7">Belongs to the NhaA Na(+)/H(+) (TC 2.A.33) antiporter family.</text>
</comment>
<feature type="transmembrane region" description="Helical" evidence="7">
    <location>
        <begin position="198"/>
        <end position="231"/>
    </location>
</feature>
<dbReference type="NCBIfam" id="NF007112">
    <property type="entry name" value="PRK09561.1"/>
    <property type="match status" value="1"/>
</dbReference>
<protein>
    <recommendedName>
        <fullName evidence="7">Na(+)/H(+) antiporter NhaA</fullName>
    </recommendedName>
    <alternativeName>
        <fullName evidence="7">Sodium/proton antiporter NhaA</fullName>
    </alternativeName>
</protein>
<keyword evidence="3 7" id="KW-0812">Transmembrane</keyword>
<dbReference type="GO" id="GO:0006885">
    <property type="term" value="P:regulation of pH"/>
    <property type="evidence" value="ECO:0007669"/>
    <property type="project" value="UniProtKB-UniRule"/>
</dbReference>
<dbReference type="RefSeq" id="WP_109201088.1">
    <property type="nucleotide sequence ID" value="NZ_QEWS01000002.1"/>
</dbReference>
<comment type="function">
    <text evidence="7">Na(+)/H(+) antiporter that extrudes sodium in exchange for external protons.</text>
</comment>
<evidence type="ECO:0000256" key="6">
    <source>
        <dbReference type="ARBA" id="ARBA00023201"/>
    </source>
</evidence>
<dbReference type="HAMAP" id="MF_01844">
    <property type="entry name" value="NhaA"/>
    <property type="match status" value="1"/>
</dbReference>
<dbReference type="GO" id="GO:0015385">
    <property type="term" value="F:sodium:proton antiporter activity"/>
    <property type="evidence" value="ECO:0007669"/>
    <property type="project" value="UniProtKB-UniRule"/>
</dbReference>
<feature type="transmembrane region" description="Helical" evidence="7">
    <location>
        <begin position="326"/>
        <end position="345"/>
    </location>
</feature>
<feature type="transmembrane region" description="Helical" evidence="7">
    <location>
        <begin position="173"/>
        <end position="191"/>
    </location>
</feature>
<evidence type="ECO:0000313" key="10">
    <source>
        <dbReference type="Proteomes" id="UP000245059"/>
    </source>
</evidence>
<feature type="transmembrane region" description="Helical" evidence="7">
    <location>
        <begin position="42"/>
        <end position="67"/>
    </location>
</feature>
<feature type="transmembrane region" description="Helical" evidence="7">
    <location>
        <begin position="146"/>
        <end position="167"/>
    </location>
</feature>
<dbReference type="InterPro" id="IPR023171">
    <property type="entry name" value="Na/H_antiporter_dom_sf"/>
</dbReference>
<comment type="catalytic activity">
    <reaction evidence="7">
        <text>Na(+)(in) + 2 H(+)(out) = Na(+)(out) + 2 H(+)(in)</text>
        <dbReference type="Rhea" id="RHEA:29251"/>
        <dbReference type="ChEBI" id="CHEBI:15378"/>
        <dbReference type="ChEBI" id="CHEBI:29101"/>
    </reaction>
</comment>
<evidence type="ECO:0000313" key="8">
    <source>
        <dbReference type="EMBL" id="PWD88075.1"/>
    </source>
</evidence>
<feature type="transmembrane region" description="Helical" evidence="7">
    <location>
        <begin position="87"/>
        <end position="106"/>
    </location>
</feature>
<dbReference type="Gene3D" id="1.20.1530.10">
    <property type="entry name" value="Na+/H+ antiporter like domain"/>
    <property type="match status" value="1"/>
</dbReference>
<evidence type="ECO:0000256" key="1">
    <source>
        <dbReference type="ARBA" id="ARBA00004429"/>
    </source>
</evidence>
<dbReference type="Proteomes" id="UP000245059">
    <property type="component" value="Unassembled WGS sequence"/>
</dbReference>
<dbReference type="OrthoDB" id="9808135at2"/>
<comment type="caution">
    <text evidence="8">The sequence shown here is derived from an EMBL/GenBank/DDBJ whole genome shotgun (WGS) entry which is preliminary data.</text>
</comment>
<dbReference type="Proteomes" id="UP000245217">
    <property type="component" value="Unassembled WGS sequence"/>
</dbReference>
<keyword evidence="11" id="KW-1185">Reference proteome</keyword>
<dbReference type="EMBL" id="QEWV01000002">
    <property type="protein sequence ID" value="PWD93768.1"/>
    <property type="molecule type" value="Genomic_DNA"/>
</dbReference>
<name>A0A2U2ATS6_9GAMM</name>
<keyword evidence="7" id="KW-0406">Ion transport</keyword>
<reference evidence="10 11" key="2">
    <citation type="submission" date="2018-05" db="EMBL/GenBank/DDBJ databases">
        <title>Ignatzschineria dubaiensis sp. nov., isolated from necrotic foot tissues of dromedaries (Camelus dromedarius) and associated maggots in Dubai, United Arab Emirates.</title>
        <authorList>
            <person name="Tsang C.C."/>
            <person name="Tang J.Y.M."/>
            <person name="Fong J.Y.H."/>
            <person name="Kinne J."/>
            <person name="Lee H.H."/>
            <person name="Joseph M."/>
            <person name="Jose S."/>
            <person name="Schuster R.K."/>
            <person name="Tang Y."/>
            <person name="Sivakumar S."/>
            <person name="Chen J.H.K."/>
            <person name="Teng J.L.L."/>
            <person name="Lau S.K.P."/>
            <person name="Wernery U."/>
            <person name="Woo P.C.Y."/>
        </authorList>
    </citation>
    <scope>NUCLEOTIDE SEQUENCE [LARGE SCALE GENOMIC DNA]</scope>
    <source>
        <strain evidence="10">UAE-HKU57</strain>
        <strain evidence="11">UAE-HKU58</strain>
    </source>
</reference>
<feature type="transmembrane region" description="Helical" evidence="7">
    <location>
        <begin position="357"/>
        <end position="374"/>
    </location>
</feature>
<dbReference type="PANTHER" id="PTHR30341:SF0">
    <property type="entry name" value="NA(+)_H(+) ANTIPORTER NHAA"/>
    <property type="match status" value="1"/>
</dbReference>
<evidence type="ECO:0000256" key="7">
    <source>
        <dbReference type="HAMAP-Rule" id="MF_01844"/>
    </source>
</evidence>
<dbReference type="GO" id="GO:0005886">
    <property type="term" value="C:plasma membrane"/>
    <property type="evidence" value="ECO:0007669"/>
    <property type="project" value="UniProtKB-SubCell"/>
</dbReference>
<keyword evidence="7" id="KW-0915">Sodium</keyword>
<dbReference type="NCBIfam" id="TIGR00773">
    <property type="entry name" value="NhaA"/>
    <property type="match status" value="1"/>
</dbReference>
<evidence type="ECO:0000256" key="4">
    <source>
        <dbReference type="ARBA" id="ARBA00022989"/>
    </source>
</evidence>
<accession>A0A2U2ATS6</accession>
<organism evidence="8 10">
    <name type="scientific">Ignatzschineria cameli</name>
    <dbReference type="NCBI Taxonomy" id="2182793"/>
    <lineage>
        <taxon>Bacteria</taxon>
        <taxon>Pseudomonadati</taxon>
        <taxon>Pseudomonadota</taxon>
        <taxon>Gammaproteobacteria</taxon>
        <taxon>Cardiobacteriales</taxon>
        <taxon>Ignatzschineriaceae</taxon>
        <taxon>Ignatzschineria</taxon>
    </lineage>
</organism>
<feature type="transmembrane region" description="Helical" evidence="7">
    <location>
        <begin position="284"/>
        <end position="306"/>
    </location>
</feature>
<feature type="transmembrane region" description="Helical" evidence="7">
    <location>
        <begin position="251"/>
        <end position="272"/>
    </location>
</feature>
<dbReference type="InterPro" id="IPR004670">
    <property type="entry name" value="NhaA"/>
</dbReference>
<feature type="transmembrane region" description="Helical" evidence="7">
    <location>
        <begin position="118"/>
        <end position="137"/>
    </location>
</feature>
<evidence type="ECO:0000313" key="11">
    <source>
        <dbReference type="Proteomes" id="UP000245217"/>
    </source>
</evidence>
<comment type="subcellular location">
    <subcellularLocation>
        <location evidence="1">Cell inner membrane</location>
        <topology evidence="1">Multi-pass membrane protein</topology>
    </subcellularLocation>
    <subcellularLocation>
        <location evidence="7">Cell membrane</location>
        <topology evidence="7">Multi-pass membrane protein</topology>
    </subcellularLocation>
</comment>
<reference evidence="8" key="1">
    <citation type="journal article" date="2018" name="Genome Announc.">
        <title>Ignatzschineria cameli sp. nov., isolated from necrotic foot tissue of dromedaries (Camelus dromedarius) and associated maggots (Wohlfahrtia species) in Dubai.</title>
        <authorList>
            <person name="Tsang C.C."/>
            <person name="Tang J.Y."/>
            <person name="Fong J.Y."/>
            <person name="Kinne J."/>
            <person name="Lee H.H."/>
            <person name="Joseph M."/>
            <person name="Jose S."/>
            <person name="Schuster R.K."/>
            <person name="Tang Y."/>
            <person name="Sivakumar S."/>
            <person name="Chen J.H."/>
            <person name="Teng J.L."/>
            <person name="Lau S.K."/>
            <person name="Wernery U."/>
            <person name="Woo P.C."/>
        </authorList>
    </citation>
    <scope>NUCLEOTIDE SEQUENCE</scope>
    <source>
        <strain evidence="8">UAE-HKU57</strain>
        <strain evidence="9">UAE-HKU58</strain>
    </source>
</reference>
<keyword evidence="2 7" id="KW-1003">Cell membrane</keyword>